<accession>A0AAV7QLZ2</accession>
<dbReference type="EMBL" id="JANPWB010000010">
    <property type="protein sequence ID" value="KAJ1140155.1"/>
    <property type="molecule type" value="Genomic_DNA"/>
</dbReference>
<keyword evidence="3" id="KW-1185">Reference proteome</keyword>
<feature type="compositionally biased region" description="Basic and acidic residues" evidence="1">
    <location>
        <begin position="17"/>
        <end position="47"/>
    </location>
</feature>
<organism evidence="2 3">
    <name type="scientific">Pleurodeles waltl</name>
    <name type="common">Iberian ribbed newt</name>
    <dbReference type="NCBI Taxonomy" id="8319"/>
    <lineage>
        <taxon>Eukaryota</taxon>
        <taxon>Metazoa</taxon>
        <taxon>Chordata</taxon>
        <taxon>Craniata</taxon>
        <taxon>Vertebrata</taxon>
        <taxon>Euteleostomi</taxon>
        <taxon>Amphibia</taxon>
        <taxon>Batrachia</taxon>
        <taxon>Caudata</taxon>
        <taxon>Salamandroidea</taxon>
        <taxon>Salamandridae</taxon>
        <taxon>Pleurodelinae</taxon>
        <taxon>Pleurodeles</taxon>
    </lineage>
</organism>
<evidence type="ECO:0000313" key="2">
    <source>
        <dbReference type="EMBL" id="KAJ1140155.1"/>
    </source>
</evidence>
<proteinExistence type="predicted"/>
<feature type="region of interest" description="Disordered" evidence="1">
    <location>
        <begin position="17"/>
        <end position="59"/>
    </location>
</feature>
<protein>
    <submittedName>
        <fullName evidence="2">Uncharacterized protein</fullName>
    </submittedName>
</protein>
<sequence>MLERYACRARLESRCSDRVPSLGRDRAHLDDAPRDARRASLHPRDSGKLSPVACSHRVPSRDAVKRWLIGAPREARCALRFPGKNPVGANNEKRGQEAAAPAGPPQEAARGGTQETPGPVRVKTSTADSLPRKWHMTMAVFPPSQGPEYQEAALPEIRPRSGESMALAGTVLQRARV</sequence>
<dbReference type="Proteomes" id="UP001066276">
    <property type="component" value="Chromosome 6"/>
</dbReference>
<dbReference type="AlphaFoldDB" id="A0AAV7QLZ2"/>
<feature type="region of interest" description="Disordered" evidence="1">
    <location>
        <begin position="78"/>
        <end position="134"/>
    </location>
</feature>
<name>A0AAV7QLZ2_PLEWA</name>
<feature type="compositionally biased region" description="Low complexity" evidence="1">
    <location>
        <begin position="97"/>
        <end position="112"/>
    </location>
</feature>
<gene>
    <name evidence="2" type="ORF">NDU88_006515</name>
</gene>
<comment type="caution">
    <text evidence="2">The sequence shown here is derived from an EMBL/GenBank/DDBJ whole genome shotgun (WGS) entry which is preliminary data.</text>
</comment>
<evidence type="ECO:0000256" key="1">
    <source>
        <dbReference type="SAM" id="MobiDB-lite"/>
    </source>
</evidence>
<reference evidence="2" key="1">
    <citation type="journal article" date="2022" name="bioRxiv">
        <title>Sequencing and chromosome-scale assembly of the giantPleurodeles waltlgenome.</title>
        <authorList>
            <person name="Brown T."/>
            <person name="Elewa A."/>
            <person name="Iarovenko S."/>
            <person name="Subramanian E."/>
            <person name="Araus A.J."/>
            <person name="Petzold A."/>
            <person name="Susuki M."/>
            <person name="Suzuki K.-i.T."/>
            <person name="Hayashi T."/>
            <person name="Toyoda A."/>
            <person name="Oliveira C."/>
            <person name="Osipova E."/>
            <person name="Leigh N.D."/>
            <person name="Simon A."/>
            <person name="Yun M.H."/>
        </authorList>
    </citation>
    <scope>NUCLEOTIDE SEQUENCE</scope>
    <source>
        <strain evidence="2">20211129_DDA</strain>
        <tissue evidence="2">Liver</tissue>
    </source>
</reference>
<evidence type="ECO:0000313" key="3">
    <source>
        <dbReference type="Proteomes" id="UP001066276"/>
    </source>
</evidence>